<dbReference type="InterPro" id="IPR035940">
    <property type="entry name" value="CAP_sf"/>
</dbReference>
<evidence type="ECO:0000256" key="1">
    <source>
        <dbReference type="SAM" id="MobiDB-lite"/>
    </source>
</evidence>
<name>A0A4Y6PSE4_PERCE</name>
<evidence type="ECO:0000313" key="4">
    <source>
        <dbReference type="Proteomes" id="UP000315995"/>
    </source>
</evidence>
<sequence length="367" mass="38607">MLRRLLCCVVSVGLLGVTACSDDNGGSSDKTLTADAGDGASSDASSNDGSSSDSSFSDTGVDTVSDTTSDTAPDTGPDPSGDCDPGYSSDGAGGCTPDPVSDPATRTRQEVCTRWTGYAPQAATLWAQEPTDECDWGELHPEAQGDAIRRLDLFRWLVGLDPVTTKPNYIEVTQACATTLAAEGAGLTHNIPSDYACYTQEAATGASSSNIAYGVRNPAATVDLYIGDRGVNSLGHRRWCLNPTMAATGFGQRGSYSCMYSFDRSQASSVDHVFYPSAGFFPRSALLGAWSAGSRSFNFGSSPEVTITNVSDSSIVQVNNVQKLRNGYAIDTISWEVPNAEADVEYEVTIANGSNTLSYRTTLVDCP</sequence>
<keyword evidence="4" id="KW-1185">Reference proteome</keyword>
<evidence type="ECO:0000313" key="3">
    <source>
        <dbReference type="EMBL" id="QDG51241.1"/>
    </source>
</evidence>
<dbReference type="PROSITE" id="PS51257">
    <property type="entry name" value="PROKAR_LIPOPROTEIN"/>
    <property type="match status" value="1"/>
</dbReference>
<proteinExistence type="predicted"/>
<dbReference type="Proteomes" id="UP000315995">
    <property type="component" value="Chromosome"/>
</dbReference>
<keyword evidence="2" id="KW-0732">Signal</keyword>
<evidence type="ECO:0000256" key="2">
    <source>
        <dbReference type="SAM" id="SignalP"/>
    </source>
</evidence>
<gene>
    <name evidence="3" type="ORF">FIV42_10965</name>
</gene>
<protein>
    <submittedName>
        <fullName evidence="3">CAP domain-containing protein</fullName>
    </submittedName>
</protein>
<accession>A0A5B8Y3J5</accession>
<dbReference type="Gene3D" id="3.40.33.10">
    <property type="entry name" value="CAP"/>
    <property type="match status" value="1"/>
</dbReference>
<dbReference type="RefSeq" id="WP_141197726.1">
    <property type="nucleotide sequence ID" value="NZ_CP041186.1"/>
</dbReference>
<organism evidence="3 4">
    <name type="scientific">Persicimonas caeni</name>
    <dbReference type="NCBI Taxonomy" id="2292766"/>
    <lineage>
        <taxon>Bacteria</taxon>
        <taxon>Deltaproteobacteria</taxon>
        <taxon>Bradymonadales</taxon>
        <taxon>Bradymonadaceae</taxon>
        <taxon>Persicimonas</taxon>
    </lineage>
</organism>
<dbReference type="EMBL" id="CP041186">
    <property type="protein sequence ID" value="QDG51241.1"/>
    <property type="molecule type" value="Genomic_DNA"/>
</dbReference>
<feature type="signal peptide" evidence="2">
    <location>
        <begin position="1"/>
        <end position="21"/>
    </location>
</feature>
<dbReference type="CDD" id="cd05379">
    <property type="entry name" value="CAP_bacterial"/>
    <property type="match status" value="1"/>
</dbReference>
<feature type="chain" id="PRO_5030106354" evidence="2">
    <location>
        <begin position="22"/>
        <end position="367"/>
    </location>
</feature>
<dbReference type="OrthoDB" id="480426at2"/>
<feature type="compositionally biased region" description="Low complexity" evidence="1">
    <location>
        <begin position="33"/>
        <end position="82"/>
    </location>
</feature>
<reference evidence="3 4" key="1">
    <citation type="submission" date="2019-06" db="EMBL/GenBank/DDBJ databases">
        <title>Persicimonas caeni gen. nov., sp. nov., a predatory bacterium isolated from solar saltern.</title>
        <authorList>
            <person name="Wang S."/>
        </authorList>
    </citation>
    <scope>NUCLEOTIDE SEQUENCE [LARGE SCALE GENOMIC DNA]</scope>
    <source>
        <strain evidence="3 4">YN101</strain>
    </source>
</reference>
<accession>A0A4Y6PSE4</accession>
<dbReference type="AlphaFoldDB" id="A0A4Y6PSE4"/>
<feature type="region of interest" description="Disordered" evidence="1">
    <location>
        <begin position="23"/>
        <end position="108"/>
    </location>
</feature>